<accession>A0A6G4W9L2</accession>
<evidence type="ECO:0000256" key="12">
    <source>
        <dbReference type="ARBA" id="ARBA00023316"/>
    </source>
</evidence>
<evidence type="ECO:0000256" key="4">
    <source>
        <dbReference type="ARBA" id="ARBA00022645"/>
    </source>
</evidence>
<dbReference type="SUPFAM" id="SSF53955">
    <property type="entry name" value="Lysozyme-like"/>
    <property type="match status" value="1"/>
</dbReference>
<dbReference type="RefSeq" id="WP_165026827.1">
    <property type="nucleotide sequence ID" value="NZ_JAAKZF010000009.1"/>
</dbReference>
<evidence type="ECO:0000256" key="3">
    <source>
        <dbReference type="ARBA" id="ARBA00007739"/>
    </source>
</evidence>
<evidence type="ECO:0000256" key="9">
    <source>
        <dbReference type="ARBA" id="ARBA00022960"/>
    </source>
</evidence>
<evidence type="ECO:0000256" key="8">
    <source>
        <dbReference type="ARBA" id="ARBA00022801"/>
    </source>
</evidence>
<dbReference type="GO" id="GO:0071555">
    <property type="term" value="P:cell wall organization"/>
    <property type="evidence" value="ECO:0007669"/>
    <property type="project" value="UniProtKB-KW"/>
</dbReference>
<reference evidence="19 20" key="1">
    <citation type="submission" date="2020-02" db="EMBL/GenBank/DDBJ databases">
        <title>Genome sequence of strain CCNWXJ40-4.</title>
        <authorList>
            <person name="Gao J."/>
            <person name="Sun J."/>
        </authorList>
    </citation>
    <scope>NUCLEOTIDE SEQUENCE [LARGE SCALE GENOMIC DNA]</scope>
    <source>
        <strain evidence="19 20">CCNWXJ 40-4</strain>
    </source>
</reference>
<comment type="catalytic activity">
    <reaction evidence="13">
        <text>Preferential cleavage: (Ac)2-L-Lys-D-Ala-|-D-Ala. Also transpeptidation of peptidyl-alanyl moieties that are N-acyl substituents of D-alanine.</text>
        <dbReference type="EC" id="3.4.16.4"/>
    </reaction>
</comment>
<dbReference type="GO" id="GO:0008955">
    <property type="term" value="F:peptidoglycan glycosyltransferase activity"/>
    <property type="evidence" value="ECO:0007669"/>
    <property type="project" value="UniProtKB-EC"/>
</dbReference>
<keyword evidence="12" id="KW-0961">Cell wall biogenesis/degradation</keyword>
<keyword evidence="11" id="KW-0511">Multifunctional enzyme</keyword>
<evidence type="ECO:0000256" key="5">
    <source>
        <dbReference type="ARBA" id="ARBA00022670"/>
    </source>
</evidence>
<dbReference type="Gene3D" id="1.10.3810.10">
    <property type="entry name" value="Biosynthetic peptidoglycan transglycosylase-like"/>
    <property type="match status" value="1"/>
</dbReference>
<keyword evidence="16" id="KW-1133">Transmembrane helix</keyword>
<comment type="pathway">
    <text evidence="1">Cell wall biogenesis; peptidoglycan biosynthesis.</text>
</comment>
<dbReference type="NCBIfam" id="TIGR02074">
    <property type="entry name" value="PBP_1a_fam"/>
    <property type="match status" value="1"/>
</dbReference>
<dbReference type="Proteomes" id="UP001642900">
    <property type="component" value="Unassembled WGS sequence"/>
</dbReference>
<sequence>MANRNKTRIEPTFDGPARAKSSAGLSVNEDDRVLPRQRKPAAKRRSESRSEKRTRGRARKRRGLFGGFARLFYWCFVLALWGGIAAAGTVAWYGAKMPSATTWAIPDRSPNIKIVSVDGKLVANRGMTGGEAVGLHEMSPYIPQAVMAIEDRRFYSHFGIDPIGLARAMFENITNGRFSQGGSTLTQQLAKNLFLKPDRTIERKVQEVLLAFWLEHKHTKDQILEMYLNRVYFGSGSYGVEAASRRYFGKSARDVTLSEAALLAGLLKAPSRLSPARDPKAAEGRAQLVLAAMRGEGMIGEKELTVAMSAPATRATAYWTGSEHYVADRIMEELPGLIGDVRADIIVDSTVDLTLQDIAEKSIRRLIAENGDKLNVSQGALVSIDNSGAVRAMVGGYDYANSQFDRASEARRQPGSAFKPFVFLAALEQGRTPASVRTDAPIRIGKWTPENYNGKYFGKVTLATALAKSLNSVAAQLTMEVGPEAVVEAAHRMGIESELQANTSIALGTSEVTPLELTAAYVPFANGGYRPEVHFIRRVTTTSGEVLYENTGGSAPRVIRPEIVGMMNSMMTGTVETGTATKAGFAWPAAGKTGTSQKSRDAWFVGYTANLTTGVWFGNDDDAPMKKVTGGALPAQAWHEFMVAAHEGVPVARLPGSWTPTPATTPGFEDAVSEAISGADKPATQAARQKRVVETVEAAGGFELPRQDAPTASIQRPVPPADVGGPAIKRQTSILDIILGN</sequence>
<dbReference type="EMBL" id="JAAKZF010000009">
    <property type="protein sequence ID" value="NGO51451.1"/>
    <property type="molecule type" value="Genomic_DNA"/>
</dbReference>
<dbReference type="Pfam" id="PF00912">
    <property type="entry name" value="Transgly"/>
    <property type="match status" value="1"/>
</dbReference>
<comment type="catalytic activity">
    <reaction evidence="14">
        <text>[GlcNAc-(1-&gt;4)-Mur2Ac(oyl-L-Ala-gamma-D-Glu-L-Lys-D-Ala-D-Ala)](n)-di-trans,octa-cis-undecaprenyl diphosphate + beta-D-GlcNAc-(1-&gt;4)-Mur2Ac(oyl-L-Ala-gamma-D-Glu-L-Lys-D-Ala-D-Ala)-di-trans,octa-cis-undecaprenyl diphosphate = [GlcNAc-(1-&gt;4)-Mur2Ac(oyl-L-Ala-gamma-D-Glu-L-Lys-D-Ala-D-Ala)](n+1)-di-trans,octa-cis-undecaprenyl diphosphate + di-trans,octa-cis-undecaprenyl diphosphate + H(+)</text>
        <dbReference type="Rhea" id="RHEA:23708"/>
        <dbReference type="Rhea" id="RHEA-COMP:9602"/>
        <dbReference type="Rhea" id="RHEA-COMP:9603"/>
        <dbReference type="ChEBI" id="CHEBI:15378"/>
        <dbReference type="ChEBI" id="CHEBI:58405"/>
        <dbReference type="ChEBI" id="CHEBI:60033"/>
        <dbReference type="ChEBI" id="CHEBI:78435"/>
        <dbReference type="EC" id="2.4.99.28"/>
    </reaction>
</comment>
<dbReference type="Pfam" id="PF00905">
    <property type="entry name" value="Transpeptidase"/>
    <property type="match status" value="1"/>
</dbReference>
<keyword evidence="8" id="KW-0378">Hydrolase</keyword>
<dbReference type="FunFam" id="1.10.3810.10:FF:000001">
    <property type="entry name" value="Penicillin-binding protein 1A"/>
    <property type="match status" value="1"/>
</dbReference>
<evidence type="ECO:0000256" key="13">
    <source>
        <dbReference type="ARBA" id="ARBA00034000"/>
    </source>
</evidence>
<comment type="caution">
    <text evidence="19">The sequence shown here is derived from an EMBL/GenBank/DDBJ whole genome shotgun (WGS) entry which is preliminary data.</text>
</comment>
<keyword evidence="7" id="KW-0808">Transferase</keyword>
<organism evidence="19 20">
    <name type="scientific">Allomesorhizobium camelthorni</name>
    <dbReference type="NCBI Taxonomy" id="475069"/>
    <lineage>
        <taxon>Bacteria</taxon>
        <taxon>Pseudomonadati</taxon>
        <taxon>Pseudomonadota</taxon>
        <taxon>Alphaproteobacteria</taxon>
        <taxon>Hyphomicrobiales</taxon>
        <taxon>Phyllobacteriaceae</taxon>
        <taxon>Allomesorhizobium</taxon>
    </lineage>
</organism>
<feature type="compositionally biased region" description="Basic and acidic residues" evidence="15">
    <location>
        <begin position="44"/>
        <end position="53"/>
    </location>
</feature>
<dbReference type="PANTHER" id="PTHR32282">
    <property type="entry name" value="BINDING PROTEIN TRANSPEPTIDASE, PUTATIVE-RELATED"/>
    <property type="match status" value="1"/>
</dbReference>
<dbReference type="GO" id="GO:0009002">
    <property type="term" value="F:serine-type D-Ala-D-Ala carboxypeptidase activity"/>
    <property type="evidence" value="ECO:0007669"/>
    <property type="project" value="UniProtKB-EC"/>
</dbReference>
<dbReference type="InterPro" id="IPR050396">
    <property type="entry name" value="Glycosyltr_51/Transpeptidase"/>
</dbReference>
<dbReference type="SUPFAM" id="SSF56601">
    <property type="entry name" value="beta-lactamase/transpeptidase-like"/>
    <property type="match status" value="1"/>
</dbReference>
<dbReference type="GO" id="GO:0006508">
    <property type="term" value="P:proteolysis"/>
    <property type="evidence" value="ECO:0007669"/>
    <property type="project" value="UniProtKB-KW"/>
</dbReference>
<feature type="domain" description="Glycosyl transferase family 51" evidence="18">
    <location>
        <begin position="130"/>
        <end position="293"/>
    </location>
</feature>
<keyword evidence="10" id="KW-0573">Peptidoglycan synthesis</keyword>
<evidence type="ECO:0000256" key="6">
    <source>
        <dbReference type="ARBA" id="ARBA00022676"/>
    </source>
</evidence>
<protein>
    <submittedName>
        <fullName evidence="19">Penicillin-binding protein</fullName>
    </submittedName>
</protein>
<dbReference type="GO" id="GO:0009252">
    <property type="term" value="P:peptidoglycan biosynthetic process"/>
    <property type="evidence" value="ECO:0007669"/>
    <property type="project" value="UniProtKB-UniPathway"/>
</dbReference>
<keyword evidence="5" id="KW-0645">Protease</keyword>
<comment type="similarity">
    <text evidence="3">In the N-terminal section; belongs to the glycosyltransferase 51 family.</text>
</comment>
<name>A0A6G4W9L2_9HYPH</name>
<dbReference type="PANTHER" id="PTHR32282:SF33">
    <property type="entry name" value="PEPTIDOGLYCAN GLYCOSYLTRANSFERASE"/>
    <property type="match status" value="1"/>
</dbReference>
<keyword evidence="4" id="KW-0121">Carboxypeptidase</keyword>
<dbReference type="AlphaFoldDB" id="A0A6G4W9L2"/>
<evidence type="ECO:0000313" key="20">
    <source>
        <dbReference type="Proteomes" id="UP001642900"/>
    </source>
</evidence>
<dbReference type="GO" id="GO:0030288">
    <property type="term" value="C:outer membrane-bounded periplasmic space"/>
    <property type="evidence" value="ECO:0007669"/>
    <property type="project" value="TreeGrafter"/>
</dbReference>
<evidence type="ECO:0000259" key="18">
    <source>
        <dbReference type="Pfam" id="PF00912"/>
    </source>
</evidence>
<dbReference type="InterPro" id="IPR012338">
    <property type="entry name" value="Beta-lactam/transpept-like"/>
</dbReference>
<evidence type="ECO:0000256" key="2">
    <source>
        <dbReference type="ARBA" id="ARBA00007090"/>
    </source>
</evidence>
<dbReference type="InterPro" id="IPR036950">
    <property type="entry name" value="PBP_transglycosylase"/>
</dbReference>
<keyword evidence="16" id="KW-0812">Transmembrane</keyword>
<evidence type="ECO:0000256" key="10">
    <source>
        <dbReference type="ARBA" id="ARBA00022984"/>
    </source>
</evidence>
<evidence type="ECO:0000256" key="15">
    <source>
        <dbReference type="SAM" id="MobiDB-lite"/>
    </source>
</evidence>
<proteinExistence type="inferred from homology"/>
<comment type="similarity">
    <text evidence="2">In the C-terminal section; belongs to the transpeptidase family.</text>
</comment>
<keyword evidence="9" id="KW-0133">Cell shape</keyword>
<dbReference type="UniPathway" id="UPA00219"/>
<evidence type="ECO:0000259" key="17">
    <source>
        <dbReference type="Pfam" id="PF00905"/>
    </source>
</evidence>
<evidence type="ECO:0000256" key="1">
    <source>
        <dbReference type="ARBA" id="ARBA00004752"/>
    </source>
</evidence>
<dbReference type="GO" id="GO:0008360">
    <property type="term" value="P:regulation of cell shape"/>
    <property type="evidence" value="ECO:0007669"/>
    <property type="project" value="UniProtKB-KW"/>
</dbReference>
<evidence type="ECO:0000256" key="11">
    <source>
        <dbReference type="ARBA" id="ARBA00023268"/>
    </source>
</evidence>
<feature type="domain" description="Penicillin-binding protein transpeptidase" evidence="17">
    <location>
        <begin position="385"/>
        <end position="610"/>
    </location>
</feature>
<keyword evidence="16" id="KW-0472">Membrane</keyword>
<evidence type="ECO:0000256" key="16">
    <source>
        <dbReference type="SAM" id="Phobius"/>
    </source>
</evidence>
<evidence type="ECO:0000256" key="7">
    <source>
        <dbReference type="ARBA" id="ARBA00022679"/>
    </source>
</evidence>
<keyword evidence="20" id="KW-1185">Reference proteome</keyword>
<feature type="transmembrane region" description="Helical" evidence="16">
    <location>
        <begin position="71"/>
        <end position="95"/>
    </location>
</feature>
<dbReference type="Gene3D" id="3.40.710.10">
    <property type="entry name" value="DD-peptidase/beta-lactamase superfamily"/>
    <property type="match status" value="1"/>
</dbReference>
<dbReference type="InterPro" id="IPR023346">
    <property type="entry name" value="Lysozyme-like_dom_sf"/>
</dbReference>
<keyword evidence="6" id="KW-0328">Glycosyltransferase</keyword>
<evidence type="ECO:0000256" key="14">
    <source>
        <dbReference type="ARBA" id="ARBA00049902"/>
    </source>
</evidence>
<gene>
    <name evidence="19" type="ORF">G6N73_09700</name>
</gene>
<dbReference type="InterPro" id="IPR001460">
    <property type="entry name" value="PCN-bd_Tpept"/>
</dbReference>
<dbReference type="GO" id="GO:0008658">
    <property type="term" value="F:penicillin binding"/>
    <property type="evidence" value="ECO:0007669"/>
    <property type="project" value="InterPro"/>
</dbReference>
<dbReference type="InterPro" id="IPR001264">
    <property type="entry name" value="Glyco_trans_51"/>
</dbReference>
<feature type="region of interest" description="Disordered" evidence="15">
    <location>
        <begin position="1"/>
        <end position="58"/>
    </location>
</feature>
<evidence type="ECO:0000313" key="19">
    <source>
        <dbReference type="EMBL" id="NGO51451.1"/>
    </source>
</evidence>